<dbReference type="Gene3D" id="2.20.200.10">
    <property type="entry name" value="Outer membrane efflux proteins (OEP)"/>
    <property type="match status" value="1"/>
</dbReference>
<dbReference type="InterPro" id="IPR010131">
    <property type="entry name" value="MdtP/NodT-like"/>
</dbReference>
<comment type="subcellular location">
    <subcellularLocation>
        <location evidence="2">Cell membrane</location>
        <topology evidence="2">Lipid-anchor</topology>
    </subcellularLocation>
</comment>
<keyword evidence="2" id="KW-1134">Transmembrane beta strand</keyword>
<protein>
    <submittedName>
        <fullName evidence="3">TolC family protein</fullName>
    </submittedName>
</protein>
<dbReference type="SUPFAM" id="SSF56954">
    <property type="entry name" value="Outer membrane efflux proteins (OEP)"/>
    <property type="match status" value="1"/>
</dbReference>
<dbReference type="Pfam" id="PF02321">
    <property type="entry name" value="OEP"/>
    <property type="match status" value="2"/>
</dbReference>
<dbReference type="Proteomes" id="UP000585665">
    <property type="component" value="Unassembled WGS sequence"/>
</dbReference>
<sequence length="463" mass="51366">MLGACTLGPTVTPEHISLPDRFQTYAGTGVNRPKDAGIQSLNRWWQAFSDPVLNGLIEQALGHNYDLQSAAQNVLLARAVRDETASAWWPQIDAGMSGGDVRLSKVIDNHMPRVFAQPRRIDVSTLSYSLQARWQIDLFGRIRRRVEQKEHGIDLMLEDRHAVTLTVLSELARAYVRLRGAQRRLAIVERYVGIVRHQAERTRRLYEQGVGTTLQTAQVQADLDLHTARIAVLRNEIARLHHAINILTGAMPGTMRPDLMRASATPKTPDLPRELPSRVVARRPDIRAAQQAYQVALAGVGASVADLYPDFTIPPTFDPSASSLYQLFDAQASSWSFMLRAAIPVMNGGALTAHVHAAQAQAEASRRVYHQSVLNGLREVQDLIVARQNHDRHLRLLHHATGSSHRASEQSRRLYEAGLTDILSFLDAQRVAVSAEEQEVEGEIARAITAIDFFVAIGAGWDV</sequence>
<comment type="similarity">
    <text evidence="1 2">Belongs to the outer membrane factor (OMF) (TC 1.B.17) family.</text>
</comment>
<dbReference type="RefSeq" id="WP_176612223.1">
    <property type="nucleotide sequence ID" value="NZ_JABXXR010000004.1"/>
</dbReference>
<dbReference type="GO" id="GO:0015562">
    <property type="term" value="F:efflux transmembrane transporter activity"/>
    <property type="evidence" value="ECO:0007669"/>
    <property type="project" value="InterPro"/>
</dbReference>
<keyword evidence="4" id="KW-1185">Reference proteome</keyword>
<gene>
    <name evidence="3" type="ORF">HUK82_01325</name>
</gene>
<dbReference type="Gene3D" id="1.20.1600.10">
    <property type="entry name" value="Outer membrane efflux proteins (OEP)"/>
    <property type="match status" value="1"/>
</dbReference>
<proteinExistence type="inferred from homology"/>
<dbReference type="EMBL" id="JABXXR010000004">
    <property type="protein sequence ID" value="NVN39208.1"/>
    <property type="molecule type" value="Genomic_DNA"/>
</dbReference>
<dbReference type="PANTHER" id="PTHR30203:SF25">
    <property type="entry name" value="OUTER MEMBRANE PROTEIN-RELATED"/>
    <property type="match status" value="1"/>
</dbReference>
<dbReference type="GO" id="GO:0005886">
    <property type="term" value="C:plasma membrane"/>
    <property type="evidence" value="ECO:0007669"/>
    <property type="project" value="UniProtKB-SubCell"/>
</dbReference>
<evidence type="ECO:0000256" key="2">
    <source>
        <dbReference type="RuleBase" id="RU362097"/>
    </source>
</evidence>
<accession>A0A850P5J3</accession>
<dbReference type="PANTHER" id="PTHR30203">
    <property type="entry name" value="OUTER MEMBRANE CATION EFFLUX PROTEIN"/>
    <property type="match status" value="1"/>
</dbReference>
<dbReference type="AlphaFoldDB" id="A0A850P5J3"/>
<evidence type="ECO:0000313" key="3">
    <source>
        <dbReference type="EMBL" id="NVN39208.1"/>
    </source>
</evidence>
<dbReference type="NCBIfam" id="TIGR01845">
    <property type="entry name" value="outer_NodT"/>
    <property type="match status" value="1"/>
</dbReference>
<dbReference type="InterPro" id="IPR003423">
    <property type="entry name" value="OMP_efflux"/>
</dbReference>
<reference evidence="3 4" key="1">
    <citation type="submission" date="2020-06" db="EMBL/GenBank/DDBJ databases">
        <title>Description of novel acetic acid bacteria.</title>
        <authorList>
            <person name="Sombolestani A."/>
        </authorList>
    </citation>
    <scope>NUCLEOTIDE SEQUENCE [LARGE SCALE GENOMIC DNA]</scope>
    <source>
        <strain evidence="3 4">LMG 27010</strain>
    </source>
</reference>
<evidence type="ECO:0000256" key="1">
    <source>
        <dbReference type="ARBA" id="ARBA00007613"/>
    </source>
</evidence>
<keyword evidence="2" id="KW-0449">Lipoprotein</keyword>
<comment type="caution">
    <text evidence="3">The sequence shown here is derived from an EMBL/GenBank/DDBJ whole genome shotgun (WGS) entry which is preliminary data.</text>
</comment>
<organism evidence="3 4">
    <name type="scientific">Ameyamaea chiangmaiensis</name>
    <dbReference type="NCBI Taxonomy" id="442969"/>
    <lineage>
        <taxon>Bacteria</taxon>
        <taxon>Pseudomonadati</taxon>
        <taxon>Pseudomonadota</taxon>
        <taxon>Alphaproteobacteria</taxon>
        <taxon>Acetobacterales</taxon>
        <taxon>Acetobacteraceae</taxon>
        <taxon>Ameyamaea</taxon>
    </lineage>
</organism>
<name>A0A850P5J3_9PROT</name>
<keyword evidence="2" id="KW-0472">Membrane</keyword>
<evidence type="ECO:0000313" key="4">
    <source>
        <dbReference type="Proteomes" id="UP000585665"/>
    </source>
</evidence>
<keyword evidence="2" id="KW-0564">Palmitate</keyword>
<keyword evidence="2" id="KW-0812">Transmembrane</keyword>